<dbReference type="PANTHER" id="PTHR43791:SF50">
    <property type="entry name" value="TRANSPORTER, PUTATIVE (AFU_ORTHOLOGUE AFUA_2G00840)-RELATED"/>
    <property type="match status" value="1"/>
</dbReference>
<evidence type="ECO:0000313" key="8">
    <source>
        <dbReference type="EMBL" id="KEF56849.1"/>
    </source>
</evidence>
<dbReference type="AlphaFoldDB" id="A0A072P9S0"/>
<dbReference type="Proteomes" id="UP000027920">
    <property type="component" value="Unassembled WGS sequence"/>
</dbReference>
<feature type="transmembrane region" description="Helical" evidence="6">
    <location>
        <begin position="175"/>
        <end position="199"/>
    </location>
</feature>
<comment type="subcellular location">
    <subcellularLocation>
        <location evidence="1">Membrane</location>
        <topology evidence="1">Multi-pass membrane protein</topology>
    </subcellularLocation>
</comment>
<dbReference type="FunFam" id="1.20.1250.20:FF:000188">
    <property type="entry name" value="MFS general substrate transporter"/>
    <property type="match status" value="1"/>
</dbReference>
<dbReference type="EMBL" id="AMGV01000005">
    <property type="protein sequence ID" value="KEF56849.1"/>
    <property type="molecule type" value="Genomic_DNA"/>
</dbReference>
<keyword evidence="3 6" id="KW-0812">Transmembrane</keyword>
<evidence type="ECO:0000256" key="6">
    <source>
        <dbReference type="SAM" id="Phobius"/>
    </source>
</evidence>
<dbReference type="InterPro" id="IPR011701">
    <property type="entry name" value="MFS"/>
</dbReference>
<feature type="transmembrane region" description="Helical" evidence="6">
    <location>
        <begin position="370"/>
        <end position="392"/>
    </location>
</feature>
<dbReference type="GeneID" id="25281953"/>
<feature type="transmembrane region" description="Helical" evidence="6">
    <location>
        <begin position="404"/>
        <end position="426"/>
    </location>
</feature>
<dbReference type="FunFam" id="1.20.1250.20:FF:000013">
    <property type="entry name" value="MFS general substrate transporter"/>
    <property type="match status" value="1"/>
</dbReference>
<dbReference type="SUPFAM" id="SSF103473">
    <property type="entry name" value="MFS general substrate transporter"/>
    <property type="match status" value="1"/>
</dbReference>
<evidence type="ECO:0000256" key="5">
    <source>
        <dbReference type="ARBA" id="ARBA00023136"/>
    </source>
</evidence>
<dbReference type="OrthoDB" id="4160033at2759"/>
<keyword evidence="5 6" id="KW-0472">Membrane</keyword>
<comment type="caution">
    <text evidence="8">The sequence shown here is derived from an EMBL/GenBank/DDBJ whole genome shotgun (WGS) entry which is preliminary data.</text>
</comment>
<sequence length="488" mass="53637">MAVDTEKSDCGGGVTAQTLSNEFGTHGRNVLEFDPQVVRKLRLKIDLIILPILAIMYTFNSLDRSNLGNAKTAGLSKDTNLKGEQYNLLLTLYYVMFVLFGPVMTVFTKVCSAKVSLPCMMLAFGIASTTTSVAKDFGGLAACRITVGIFESGFLASVVFYLSKWYTRGEIASRIAIFYAGAVIASAFGGLLAFGMFQVKPSGNLFVWSYLFILEGCVTCLVAIIAYLVLPKDIAHAYFLTQSEKDVAEKRIQLESMQNRNDKFVWSEAISEFKTIHGVARILIAFSVGILPNSSANFLAIMVVRFGYSVTKTNLYTVAPAITAAVFLLVFAYSSDYFRERGFHMTAPLVLSLVGYAVLLAVDVEHEKGIGYMAIFFCTIGAYPMSVIFSAWTVANIPNLNARAFTTGVLLACLNSMGLVTSNIFFAKEAPRYKTALIVNMSFPCAGIVFTVGYSLYLRFLNRQLDKKERLSVAEGTTDEPGYFRFQT</sequence>
<dbReference type="VEuPathDB" id="FungiDB:A1O9_07039"/>
<evidence type="ECO:0000313" key="9">
    <source>
        <dbReference type="Proteomes" id="UP000027920"/>
    </source>
</evidence>
<evidence type="ECO:0000259" key="7">
    <source>
        <dbReference type="PROSITE" id="PS50850"/>
    </source>
</evidence>
<evidence type="ECO:0000256" key="4">
    <source>
        <dbReference type="ARBA" id="ARBA00022989"/>
    </source>
</evidence>
<dbReference type="InterPro" id="IPR036259">
    <property type="entry name" value="MFS_trans_sf"/>
</dbReference>
<dbReference type="Pfam" id="PF07690">
    <property type="entry name" value="MFS_1"/>
    <property type="match status" value="1"/>
</dbReference>
<keyword evidence="2" id="KW-0813">Transport</keyword>
<feature type="transmembrane region" description="Helical" evidence="6">
    <location>
        <begin position="438"/>
        <end position="460"/>
    </location>
</feature>
<reference evidence="8 9" key="1">
    <citation type="submission" date="2013-03" db="EMBL/GenBank/DDBJ databases">
        <title>The Genome Sequence of Exophiala aquamarina CBS 119918.</title>
        <authorList>
            <consortium name="The Broad Institute Genomics Platform"/>
            <person name="Cuomo C."/>
            <person name="de Hoog S."/>
            <person name="Gorbushina A."/>
            <person name="Walker B."/>
            <person name="Young S.K."/>
            <person name="Zeng Q."/>
            <person name="Gargeya S."/>
            <person name="Fitzgerald M."/>
            <person name="Haas B."/>
            <person name="Abouelleil A."/>
            <person name="Allen A.W."/>
            <person name="Alvarado L."/>
            <person name="Arachchi H.M."/>
            <person name="Berlin A.M."/>
            <person name="Chapman S.B."/>
            <person name="Gainer-Dewar J."/>
            <person name="Goldberg J."/>
            <person name="Griggs A."/>
            <person name="Gujja S."/>
            <person name="Hansen M."/>
            <person name="Howarth C."/>
            <person name="Imamovic A."/>
            <person name="Ireland A."/>
            <person name="Larimer J."/>
            <person name="McCowan C."/>
            <person name="Murphy C."/>
            <person name="Pearson M."/>
            <person name="Poon T.W."/>
            <person name="Priest M."/>
            <person name="Roberts A."/>
            <person name="Saif S."/>
            <person name="Shea T."/>
            <person name="Sisk P."/>
            <person name="Sykes S."/>
            <person name="Wortman J."/>
            <person name="Nusbaum C."/>
            <person name="Birren B."/>
        </authorList>
    </citation>
    <scope>NUCLEOTIDE SEQUENCE [LARGE SCALE GENOMIC DNA]</scope>
    <source>
        <strain evidence="8 9">CBS 119918</strain>
    </source>
</reference>
<gene>
    <name evidence="8" type="ORF">A1O9_07039</name>
</gene>
<dbReference type="STRING" id="1182545.A0A072P9S0"/>
<evidence type="ECO:0000256" key="3">
    <source>
        <dbReference type="ARBA" id="ARBA00022692"/>
    </source>
</evidence>
<keyword evidence="9" id="KW-1185">Reference proteome</keyword>
<protein>
    <recommendedName>
        <fullName evidence="7">Major facilitator superfamily (MFS) profile domain-containing protein</fullName>
    </recommendedName>
</protein>
<dbReference type="Gene3D" id="1.20.1250.20">
    <property type="entry name" value="MFS general substrate transporter like domains"/>
    <property type="match status" value="1"/>
</dbReference>
<evidence type="ECO:0000256" key="2">
    <source>
        <dbReference type="ARBA" id="ARBA00022448"/>
    </source>
</evidence>
<dbReference type="PANTHER" id="PTHR43791">
    <property type="entry name" value="PERMEASE-RELATED"/>
    <property type="match status" value="1"/>
</dbReference>
<dbReference type="RefSeq" id="XP_013259439.1">
    <property type="nucleotide sequence ID" value="XM_013403985.1"/>
</dbReference>
<name>A0A072P9S0_9EURO</name>
<feature type="transmembrane region" description="Helical" evidence="6">
    <location>
        <begin position="86"/>
        <end position="108"/>
    </location>
</feature>
<feature type="transmembrane region" description="Helical" evidence="6">
    <location>
        <begin position="139"/>
        <end position="163"/>
    </location>
</feature>
<proteinExistence type="predicted"/>
<keyword evidence="4 6" id="KW-1133">Transmembrane helix</keyword>
<dbReference type="InterPro" id="IPR020846">
    <property type="entry name" value="MFS_dom"/>
</dbReference>
<dbReference type="PROSITE" id="PS50850">
    <property type="entry name" value="MFS"/>
    <property type="match status" value="1"/>
</dbReference>
<feature type="transmembrane region" description="Helical" evidence="6">
    <location>
        <begin position="345"/>
        <end position="364"/>
    </location>
</feature>
<dbReference type="HOGENOM" id="CLU_001265_0_1_1"/>
<accession>A0A072P9S0</accession>
<dbReference type="GO" id="GO:0016020">
    <property type="term" value="C:membrane"/>
    <property type="evidence" value="ECO:0007669"/>
    <property type="project" value="UniProtKB-SubCell"/>
</dbReference>
<evidence type="ECO:0000256" key="1">
    <source>
        <dbReference type="ARBA" id="ARBA00004141"/>
    </source>
</evidence>
<organism evidence="8 9">
    <name type="scientific">Exophiala aquamarina CBS 119918</name>
    <dbReference type="NCBI Taxonomy" id="1182545"/>
    <lineage>
        <taxon>Eukaryota</taxon>
        <taxon>Fungi</taxon>
        <taxon>Dikarya</taxon>
        <taxon>Ascomycota</taxon>
        <taxon>Pezizomycotina</taxon>
        <taxon>Eurotiomycetes</taxon>
        <taxon>Chaetothyriomycetidae</taxon>
        <taxon>Chaetothyriales</taxon>
        <taxon>Herpotrichiellaceae</taxon>
        <taxon>Exophiala</taxon>
    </lineage>
</organism>
<feature type="transmembrane region" description="Helical" evidence="6">
    <location>
        <begin position="282"/>
        <end position="308"/>
    </location>
</feature>
<feature type="domain" description="Major facilitator superfamily (MFS) profile" evidence="7">
    <location>
        <begin position="49"/>
        <end position="465"/>
    </location>
</feature>
<feature type="transmembrane region" description="Helical" evidence="6">
    <location>
        <begin position="205"/>
        <end position="230"/>
    </location>
</feature>
<dbReference type="GO" id="GO:0022857">
    <property type="term" value="F:transmembrane transporter activity"/>
    <property type="evidence" value="ECO:0007669"/>
    <property type="project" value="InterPro"/>
</dbReference>
<feature type="transmembrane region" description="Helical" evidence="6">
    <location>
        <begin position="314"/>
        <end position="333"/>
    </location>
</feature>